<proteinExistence type="inferred from homology"/>
<evidence type="ECO:0000256" key="2">
    <source>
        <dbReference type="SAM" id="MobiDB-lite"/>
    </source>
</evidence>
<evidence type="ECO:0000313" key="3">
    <source>
        <dbReference type="EMBL" id="CAB1427148.1"/>
    </source>
</evidence>
<dbReference type="Proteomes" id="UP001153269">
    <property type="component" value="Unassembled WGS sequence"/>
</dbReference>
<feature type="compositionally biased region" description="Basic and acidic residues" evidence="2">
    <location>
        <begin position="8"/>
        <end position="20"/>
    </location>
</feature>
<feature type="region of interest" description="Disordered" evidence="2">
    <location>
        <begin position="1"/>
        <end position="70"/>
    </location>
</feature>
<dbReference type="PANTHER" id="PTHR15304">
    <property type="entry name" value="MYOD FAMILY INHIBITOR"/>
    <property type="match status" value="1"/>
</dbReference>
<dbReference type="Pfam" id="PF15316">
    <property type="entry name" value="MDFI"/>
    <property type="match status" value="1"/>
</dbReference>
<comment type="similarity">
    <text evidence="1">Belongs to the MDFI family.</text>
</comment>
<accession>A0A9N7U8Y7</accession>
<keyword evidence="4" id="KW-1185">Reference proteome</keyword>
<sequence>MKGFNLKLKSETRGPAEIKAGDTSGDTDAQQTRECDRSSSPRFSLKKYLRRSSSKASSSTESLSSSPQSNMDVDCAGIILNCLFCRFDSSNCCPNYKQVVTAAESASSSDDDSCTDLDCGLLSACNEGGDCLELAMEVSELCFR</sequence>
<feature type="compositionally biased region" description="Basic residues" evidence="2">
    <location>
        <begin position="44"/>
        <end position="53"/>
    </location>
</feature>
<organism evidence="3 4">
    <name type="scientific">Pleuronectes platessa</name>
    <name type="common">European plaice</name>
    <dbReference type="NCBI Taxonomy" id="8262"/>
    <lineage>
        <taxon>Eukaryota</taxon>
        <taxon>Metazoa</taxon>
        <taxon>Chordata</taxon>
        <taxon>Craniata</taxon>
        <taxon>Vertebrata</taxon>
        <taxon>Euteleostomi</taxon>
        <taxon>Actinopterygii</taxon>
        <taxon>Neopterygii</taxon>
        <taxon>Teleostei</taxon>
        <taxon>Neoteleostei</taxon>
        <taxon>Acanthomorphata</taxon>
        <taxon>Carangaria</taxon>
        <taxon>Pleuronectiformes</taxon>
        <taxon>Pleuronectoidei</taxon>
        <taxon>Pleuronectidae</taxon>
        <taxon>Pleuronectes</taxon>
    </lineage>
</organism>
<reference evidence="3" key="1">
    <citation type="submission" date="2020-03" db="EMBL/GenBank/DDBJ databases">
        <authorList>
            <person name="Weist P."/>
        </authorList>
    </citation>
    <scope>NUCLEOTIDE SEQUENCE</scope>
</reference>
<evidence type="ECO:0008006" key="5">
    <source>
        <dbReference type="Google" id="ProtNLM"/>
    </source>
</evidence>
<dbReference type="AlphaFoldDB" id="A0A9N7U8Y7"/>
<dbReference type="GO" id="GO:0010468">
    <property type="term" value="P:regulation of gene expression"/>
    <property type="evidence" value="ECO:0007669"/>
    <property type="project" value="UniProtKB-ARBA"/>
</dbReference>
<dbReference type="InterPro" id="IPR026134">
    <property type="entry name" value="MDFI/MDFIC"/>
</dbReference>
<feature type="compositionally biased region" description="Low complexity" evidence="2">
    <location>
        <begin position="54"/>
        <end position="69"/>
    </location>
</feature>
<dbReference type="PANTHER" id="PTHR15304:SF2">
    <property type="entry name" value="MYOD FAMILY INHIBITOR DOMAIN-CONTAINING PROTEIN 2"/>
    <property type="match status" value="1"/>
</dbReference>
<name>A0A9N7U8Y7_PLEPL</name>
<evidence type="ECO:0000313" key="4">
    <source>
        <dbReference type="Proteomes" id="UP001153269"/>
    </source>
</evidence>
<protein>
    <recommendedName>
        <fullName evidence="5">MyoD family inhibitor domain containing 2</fullName>
    </recommendedName>
</protein>
<dbReference type="EMBL" id="CADEAL010000946">
    <property type="protein sequence ID" value="CAB1427148.1"/>
    <property type="molecule type" value="Genomic_DNA"/>
</dbReference>
<gene>
    <name evidence="3" type="ORF">PLEPLA_LOCUS15086</name>
</gene>
<comment type="caution">
    <text evidence="3">The sequence shown here is derived from an EMBL/GenBank/DDBJ whole genome shotgun (WGS) entry which is preliminary data.</text>
</comment>
<evidence type="ECO:0000256" key="1">
    <source>
        <dbReference type="ARBA" id="ARBA00025778"/>
    </source>
</evidence>